<comment type="caution">
    <text evidence="1">Lacks conserved residue(s) required for the propagation of feature annotation.</text>
</comment>
<dbReference type="Pfam" id="PF01182">
    <property type="entry name" value="Glucosamine_iso"/>
    <property type="match status" value="1"/>
</dbReference>
<dbReference type="RefSeq" id="WP_311683287.1">
    <property type="nucleotide sequence ID" value="NZ_JAVRHM010000006.1"/>
</dbReference>
<dbReference type="NCBIfam" id="NF002557">
    <property type="entry name" value="PRK02122.1"/>
    <property type="match status" value="1"/>
</dbReference>
<feature type="active site" description="Proton acceptor; for ring-opening step" evidence="1">
    <location>
        <position position="169"/>
    </location>
</feature>
<name>A0ABU3E0U3_9FLAO</name>
<dbReference type="Gene3D" id="3.40.50.10320">
    <property type="entry name" value="LmbE-like"/>
    <property type="match status" value="1"/>
</dbReference>
<evidence type="ECO:0000313" key="4">
    <source>
        <dbReference type="Proteomes" id="UP001261624"/>
    </source>
</evidence>
<dbReference type="InterPro" id="IPR024078">
    <property type="entry name" value="LmbE-like_dom_sf"/>
</dbReference>
<comment type="function">
    <text evidence="1">Catalyzes the reversible isomerization-deamination of glucosamine 6-phosphate (GlcN6P) to form fructose 6-phosphate (Fru6P) and ammonium ion.</text>
</comment>
<dbReference type="SUPFAM" id="SSF100950">
    <property type="entry name" value="NagB/RpiA/CoA transferase-like"/>
    <property type="match status" value="1"/>
</dbReference>
<protein>
    <recommendedName>
        <fullName evidence="1">Glucosamine-6-phosphate deaminase</fullName>
        <ecNumber evidence="1">3.5.99.6</ecNumber>
    </recommendedName>
    <alternativeName>
        <fullName evidence="1">GlcN6P deaminase</fullName>
        <shortName evidence="1">GNPDA</shortName>
    </alternativeName>
    <alternativeName>
        <fullName evidence="1">Glucosamine-6-phosphate isomerase</fullName>
    </alternativeName>
</protein>
<dbReference type="PANTHER" id="PTHR42892:SF1">
    <property type="entry name" value="GLUCOSAMINE-6-PHOSPHATE ISOMERASE"/>
    <property type="match status" value="1"/>
</dbReference>
<keyword evidence="1 3" id="KW-0378">Hydrolase</keyword>
<organism evidence="3 4">
    <name type="scientific">Autumnicola patrickiae</name>
    <dbReference type="NCBI Taxonomy" id="3075591"/>
    <lineage>
        <taxon>Bacteria</taxon>
        <taxon>Pseudomonadati</taxon>
        <taxon>Bacteroidota</taxon>
        <taxon>Flavobacteriia</taxon>
        <taxon>Flavobacteriales</taxon>
        <taxon>Flavobacteriaceae</taxon>
        <taxon>Autumnicola</taxon>
    </lineage>
</organism>
<dbReference type="GO" id="GO:0004342">
    <property type="term" value="F:glucosamine-6-phosphate deaminase activity"/>
    <property type="evidence" value="ECO:0007669"/>
    <property type="project" value="UniProtKB-EC"/>
</dbReference>
<dbReference type="SUPFAM" id="SSF102588">
    <property type="entry name" value="LmbE-like"/>
    <property type="match status" value="1"/>
</dbReference>
<comment type="catalytic activity">
    <reaction evidence="1">
        <text>alpha-D-glucosamine 6-phosphate + H2O = beta-D-fructose 6-phosphate + NH4(+)</text>
        <dbReference type="Rhea" id="RHEA:12172"/>
        <dbReference type="ChEBI" id="CHEBI:15377"/>
        <dbReference type="ChEBI" id="CHEBI:28938"/>
        <dbReference type="ChEBI" id="CHEBI:57634"/>
        <dbReference type="ChEBI" id="CHEBI:75989"/>
        <dbReference type="EC" id="3.5.99.6"/>
    </reaction>
</comment>
<gene>
    <name evidence="1 3" type="primary">nagB</name>
    <name evidence="3" type="ORF">RM549_07355</name>
</gene>
<comment type="caution">
    <text evidence="3">The sequence shown here is derived from an EMBL/GenBank/DDBJ whole genome shotgun (WGS) entry which is preliminary data.</text>
</comment>
<dbReference type="Proteomes" id="UP001261624">
    <property type="component" value="Unassembled WGS sequence"/>
</dbReference>
<dbReference type="NCBIfam" id="TIGR00502">
    <property type="entry name" value="nagB"/>
    <property type="match status" value="1"/>
</dbReference>
<evidence type="ECO:0000256" key="1">
    <source>
        <dbReference type="HAMAP-Rule" id="MF_01241"/>
    </source>
</evidence>
<dbReference type="HAMAP" id="MF_01241">
    <property type="entry name" value="GlcN6P_deamin"/>
    <property type="match status" value="1"/>
</dbReference>
<dbReference type="InterPro" id="IPR037171">
    <property type="entry name" value="NagB/RpiA_transferase-like"/>
</dbReference>
<reference evidence="3 4" key="1">
    <citation type="submission" date="2023-09" db="EMBL/GenBank/DDBJ databases">
        <authorList>
            <person name="Rey-Velasco X."/>
        </authorList>
    </citation>
    <scope>NUCLEOTIDE SEQUENCE [LARGE SCALE GENOMIC DNA]</scope>
    <source>
        <strain evidence="3 4">F188</strain>
    </source>
</reference>
<sequence>MFETIDQINLSYVKPGIYEETRFEKLHNVIFQNSEEGSKEIAREISNLVRTKQQKEENCVLGLATGSSPLKIYEELIRMHREEDLSFSNVVFFNLDEYFPIDPDDSQSYHHFMAENLFKYIDVKEENIHIPDGNISYEELHDYCNNYENRIQKLGGIDFQLLGIGRSGHIGFNEPGSHLNSQTRIITLDHITRSDAISAFTSLEKVPRKAITMGINTILQAKRIVLMAWGRNKAKIVKKAIEGEISSNIPATYLQHHQNTTVVLDKAASSELTRIREPWIIGDCNWDNKLKKEAVIWLCEHLNKPVLKLTDKDYNMSGMSGLLNFKGPAYDLNIEIFNLLQNTITGWPGGKPNSPDSHRPERSKPDSKNVVIFSLAPETTVAHIGGTMHRLVEQGHKVNLLFGLTEDSISTEEYLKYAGVFKKIMPTDISEGVIEKNCPTMEGQMPSGTVKKIKEFIRIEEILTAVKNLGILEKNIEFINIPEKNNELSEKETVEFINVYLDKINPHQIFTAGDFKIPHGIEKRYLDHLINSTKNLYKTKSPSQCWIWLYNESNQDWKISDVDMAVPLSPDQVLKKRNVIFKFLSQKERILFQGPDTRKFYLDSENRNRSMAEKYHKLGLTEYEAMEVFKKL</sequence>
<accession>A0ABU3E0U3</accession>
<proteinExistence type="inferred from homology"/>
<dbReference type="InterPro" id="IPR052960">
    <property type="entry name" value="GlcN6P_deaminase-like"/>
</dbReference>
<keyword evidence="1" id="KW-0119">Carbohydrate metabolism</keyword>
<dbReference type="Gene3D" id="3.40.50.1360">
    <property type="match status" value="1"/>
</dbReference>
<dbReference type="InterPro" id="IPR004547">
    <property type="entry name" value="Glucosamine6P_isomerase"/>
</dbReference>
<comment type="pathway">
    <text evidence="1">Amino-sugar metabolism; N-acetylneuraminate degradation; D-fructose 6-phosphate from N-acetylneuraminate: step 5/5.</text>
</comment>
<comment type="similarity">
    <text evidence="1">Belongs to the glucosamine/galactosamine-6-phosphate isomerase family. NagB subfamily.</text>
</comment>
<evidence type="ECO:0000259" key="2">
    <source>
        <dbReference type="Pfam" id="PF01182"/>
    </source>
</evidence>
<dbReference type="PANTHER" id="PTHR42892">
    <property type="entry name" value="GLUCOSAMINE-6-PHOSPHATE DEAMINASE-LIKE PROTEIN BT_0258-RELATED"/>
    <property type="match status" value="1"/>
</dbReference>
<dbReference type="CDD" id="cd01399">
    <property type="entry name" value="GlcN6P_deaminase"/>
    <property type="match status" value="1"/>
</dbReference>
<feature type="active site" description="For ring-opening step" evidence="1">
    <location>
        <position position="174"/>
    </location>
</feature>
<dbReference type="EC" id="3.5.99.6" evidence="1"/>
<feature type="domain" description="Glucosamine/galactosamine-6-phosphate isomerase" evidence="2">
    <location>
        <begin position="34"/>
        <end position="261"/>
    </location>
</feature>
<dbReference type="InterPro" id="IPR006148">
    <property type="entry name" value="Glc/Gal-6P_isomerase"/>
</dbReference>
<keyword evidence="4" id="KW-1185">Reference proteome</keyword>
<evidence type="ECO:0000313" key="3">
    <source>
        <dbReference type="EMBL" id="MDT0689596.1"/>
    </source>
</evidence>
<feature type="active site" description="Proton acceptor; for enolization step" evidence="1">
    <location>
        <position position="96"/>
    </location>
</feature>
<dbReference type="EMBL" id="JAVRHM010000006">
    <property type="protein sequence ID" value="MDT0689596.1"/>
    <property type="molecule type" value="Genomic_DNA"/>
</dbReference>